<keyword evidence="2" id="KW-1185">Reference proteome</keyword>
<reference evidence="1 2" key="1">
    <citation type="submission" date="2024-09" db="EMBL/GenBank/DDBJ databases">
        <title>Chromosome-scale assembly of Riccia fluitans.</title>
        <authorList>
            <person name="Paukszto L."/>
            <person name="Sawicki J."/>
            <person name="Karawczyk K."/>
            <person name="Piernik-Szablinska J."/>
            <person name="Szczecinska M."/>
            <person name="Mazdziarz M."/>
        </authorList>
    </citation>
    <scope>NUCLEOTIDE SEQUENCE [LARGE SCALE GENOMIC DNA]</scope>
    <source>
        <strain evidence="1">Rf_01</strain>
        <tissue evidence="1">Aerial parts of the thallus</tissue>
    </source>
</reference>
<proteinExistence type="predicted"/>
<sequence>MEHYLQSLAGSHVTKCAIKTKAKERVILELHLFKKGKRTVLTVEEYSEDPTCRWIDHKLVVLGHLASLMKEVVKTEKVELEHIAADDVHGNVQASGSSYKWIAFTHIVLRWKDYKAGCMEKDLERNYTQGEYPTFLEYGVEYCYAPK</sequence>
<organism evidence="1 2">
    <name type="scientific">Riccia fluitans</name>
    <dbReference type="NCBI Taxonomy" id="41844"/>
    <lineage>
        <taxon>Eukaryota</taxon>
        <taxon>Viridiplantae</taxon>
        <taxon>Streptophyta</taxon>
        <taxon>Embryophyta</taxon>
        <taxon>Marchantiophyta</taxon>
        <taxon>Marchantiopsida</taxon>
        <taxon>Marchantiidae</taxon>
        <taxon>Marchantiales</taxon>
        <taxon>Ricciaceae</taxon>
        <taxon>Riccia</taxon>
    </lineage>
</organism>
<dbReference type="AlphaFoldDB" id="A0ABD1Y0R7"/>
<evidence type="ECO:0000313" key="1">
    <source>
        <dbReference type="EMBL" id="KAL2620268.1"/>
    </source>
</evidence>
<evidence type="ECO:0000313" key="2">
    <source>
        <dbReference type="Proteomes" id="UP001605036"/>
    </source>
</evidence>
<comment type="caution">
    <text evidence="1">The sequence shown here is derived from an EMBL/GenBank/DDBJ whole genome shotgun (WGS) entry which is preliminary data.</text>
</comment>
<protein>
    <submittedName>
        <fullName evidence="1">Uncharacterized protein</fullName>
    </submittedName>
</protein>
<accession>A0ABD1Y0R7</accession>
<dbReference type="Proteomes" id="UP001605036">
    <property type="component" value="Unassembled WGS sequence"/>
</dbReference>
<name>A0ABD1Y0R7_9MARC</name>
<gene>
    <name evidence="1" type="ORF">R1flu_000473</name>
</gene>
<dbReference type="EMBL" id="JBHFFA010000006">
    <property type="protein sequence ID" value="KAL2620268.1"/>
    <property type="molecule type" value="Genomic_DNA"/>
</dbReference>